<evidence type="ECO:0000313" key="1">
    <source>
        <dbReference type="EMBL" id="EMS13385.1"/>
    </source>
</evidence>
<dbReference type="AlphaFoldDB" id="M7W6N8"/>
<reference evidence="1 2" key="1">
    <citation type="submission" date="2013-01" db="EMBL/GenBank/DDBJ databases">
        <authorList>
            <person name="Inman J."/>
            <person name="Zafar N."/>
            <person name="Lorenzi H."/>
            <person name="Caler E."/>
        </authorList>
    </citation>
    <scope>NUCLEOTIDE SEQUENCE [LARGE SCALE GENOMIC DNA]</scope>
    <source>
        <strain evidence="1 2">HM-3:IMSS</strain>
    </source>
</reference>
<dbReference type="Proteomes" id="UP000030780">
    <property type="component" value="Unassembled WGS sequence"/>
</dbReference>
<dbReference type="EMBL" id="KB638217">
    <property type="protein sequence ID" value="EMS13385.1"/>
    <property type="molecule type" value="Genomic_DNA"/>
</dbReference>
<accession>M7W6N8</accession>
<name>M7W6N8_ENTHI</name>
<sequence length="29" mass="3404">MSEEYQVMESILPLINSTQTFASFNEHKE</sequence>
<gene>
    <name evidence="1" type="ORF">KM1_015460</name>
</gene>
<protein>
    <submittedName>
        <fullName evidence="1">Uncharacterized protein</fullName>
    </submittedName>
</protein>
<organism evidence="1 2">
    <name type="scientific">Entamoeba histolytica HM-3:IMSS</name>
    <dbReference type="NCBI Taxonomy" id="885315"/>
    <lineage>
        <taxon>Eukaryota</taxon>
        <taxon>Amoebozoa</taxon>
        <taxon>Evosea</taxon>
        <taxon>Archamoebae</taxon>
        <taxon>Mastigamoebida</taxon>
        <taxon>Entamoebidae</taxon>
        <taxon>Entamoeba</taxon>
    </lineage>
</organism>
<proteinExistence type="predicted"/>
<dbReference type="VEuPathDB" id="AmoebaDB:KM1_015460"/>
<evidence type="ECO:0000313" key="2">
    <source>
        <dbReference type="Proteomes" id="UP000030780"/>
    </source>
</evidence>